<evidence type="ECO:0000313" key="2">
    <source>
        <dbReference type="Proteomes" id="UP000238274"/>
    </source>
</evidence>
<proteinExistence type="predicted"/>
<gene>
    <name evidence="1" type="ORF">PSHT_10219</name>
</gene>
<dbReference type="EMBL" id="PKSM01000154">
    <property type="protein sequence ID" value="POW06798.1"/>
    <property type="molecule type" value="Genomic_DNA"/>
</dbReference>
<accession>A0A2S4VBE4</accession>
<protein>
    <submittedName>
        <fullName evidence="1">Uncharacterized protein</fullName>
    </submittedName>
</protein>
<reference evidence="2" key="3">
    <citation type="journal article" date="2018" name="Mol. Plant Microbe Interact.">
        <title>Genome sequence resources for the wheat stripe rust pathogen (Puccinia striiformis f. sp. tritici) and the barley stripe rust pathogen (Puccinia striiformis f. sp. hordei).</title>
        <authorList>
            <person name="Xia C."/>
            <person name="Wang M."/>
            <person name="Yin C."/>
            <person name="Cornejo O.E."/>
            <person name="Hulbert S.H."/>
            <person name="Chen X."/>
        </authorList>
    </citation>
    <scope>NUCLEOTIDE SEQUENCE [LARGE SCALE GENOMIC DNA]</scope>
    <source>
        <strain evidence="2">93TX-2</strain>
    </source>
</reference>
<dbReference type="VEuPathDB" id="FungiDB:PSHT_10219"/>
<dbReference type="Proteomes" id="UP000238274">
    <property type="component" value="Unassembled WGS sequence"/>
</dbReference>
<reference evidence="2" key="2">
    <citation type="journal article" date="2018" name="BMC Genomics">
        <title>Genomic insights into host adaptation between the wheat stripe rust pathogen (Puccinia striiformis f. sp. tritici) and the barley stripe rust pathogen (Puccinia striiformis f. sp. hordei).</title>
        <authorList>
            <person name="Xia C."/>
            <person name="Wang M."/>
            <person name="Yin C."/>
            <person name="Cornejo O.E."/>
            <person name="Hulbert S.H."/>
            <person name="Chen X."/>
        </authorList>
    </citation>
    <scope>NUCLEOTIDE SEQUENCE [LARGE SCALE GENOMIC DNA]</scope>
    <source>
        <strain evidence="2">93TX-2</strain>
    </source>
</reference>
<evidence type="ECO:0000313" key="1">
    <source>
        <dbReference type="EMBL" id="POW06798.1"/>
    </source>
</evidence>
<feature type="non-terminal residue" evidence="1">
    <location>
        <position position="440"/>
    </location>
</feature>
<dbReference type="VEuPathDB" id="FungiDB:PSTT_15687"/>
<organism evidence="1 2">
    <name type="scientific">Puccinia striiformis</name>
    <dbReference type="NCBI Taxonomy" id="27350"/>
    <lineage>
        <taxon>Eukaryota</taxon>
        <taxon>Fungi</taxon>
        <taxon>Dikarya</taxon>
        <taxon>Basidiomycota</taxon>
        <taxon>Pucciniomycotina</taxon>
        <taxon>Pucciniomycetes</taxon>
        <taxon>Pucciniales</taxon>
        <taxon>Pucciniaceae</taxon>
        <taxon>Puccinia</taxon>
    </lineage>
</organism>
<dbReference type="AlphaFoldDB" id="A0A2S4VBE4"/>
<keyword evidence="2" id="KW-1185">Reference proteome</keyword>
<name>A0A2S4VBE4_9BASI</name>
<dbReference type="OrthoDB" id="10301336at2759"/>
<sequence>LIGKIGGSYGFCFRDKRSGQAKSHSASSATFPLPKMMILNACLLSLSLYTIGALHFVASMVGEGKGVIEGTSEVLRSKRKFCPEPESSEVVVISQPETIDRLESLRFSKKNKEVGHPESTKESCQRALEGFKQRKDEVFKAIGLLKGEMNEAGNTKDAKAELTEFSNKLDVIPIHPKKVLRVKRKRLPAHFSLFPSNNNHEEVIVLKRNSLLEYFETWKYDYYRPFSNPTKYTFTANLKAYRAVFLLGDFVHDFKLIPSHLMPHISTYQSLVIIGMIAEHVRLILRLASPRVPNDRKNLPKEKFMKTPEEWIAITSKQIMRSMETLSNPDKIRLAHEVLEEYGMHADSESFAWSRHFINSQYFEKVDFFKSTTQGSTSQGGNILKYNVKESQLLDDIQSVLLLGPPFNCPLNDAECNQRALQYKFIHEMIFMITNQCEKK</sequence>
<reference evidence="1 2" key="1">
    <citation type="submission" date="2017-12" db="EMBL/GenBank/DDBJ databases">
        <title>Gene loss provides genomic basis for host adaptation in cereal stripe rust fungi.</title>
        <authorList>
            <person name="Xia C."/>
        </authorList>
    </citation>
    <scope>NUCLEOTIDE SEQUENCE [LARGE SCALE GENOMIC DNA]</scope>
    <source>
        <strain evidence="1 2">93TX-2</strain>
    </source>
</reference>
<feature type="non-terminal residue" evidence="1">
    <location>
        <position position="1"/>
    </location>
</feature>
<comment type="caution">
    <text evidence="1">The sequence shown here is derived from an EMBL/GenBank/DDBJ whole genome shotgun (WGS) entry which is preliminary data.</text>
</comment>